<reference evidence="2" key="1">
    <citation type="submission" date="2005-09" db="EMBL/GenBank/DDBJ databases">
        <authorList>
            <person name="Mural R.J."/>
            <person name="Li P.W."/>
            <person name="Adams M.D."/>
            <person name="Amanatides P.G."/>
            <person name="Baden-Tillson H."/>
            <person name="Barnstead M."/>
            <person name="Chin S.H."/>
            <person name="Dew I."/>
            <person name="Evans C.A."/>
            <person name="Ferriera S."/>
            <person name="Flanigan M."/>
            <person name="Fosler C."/>
            <person name="Glodek A."/>
            <person name="Gu Z."/>
            <person name="Holt R.A."/>
            <person name="Jennings D."/>
            <person name="Kraft C.L."/>
            <person name="Lu F."/>
            <person name="Nguyen T."/>
            <person name="Nusskern D.R."/>
            <person name="Pfannkoch C.M."/>
            <person name="Sitter C."/>
            <person name="Sutton G.G."/>
            <person name="Venter J.C."/>
            <person name="Wang Z."/>
            <person name="Woodage T."/>
            <person name="Zheng X.H."/>
            <person name="Zhong F."/>
        </authorList>
    </citation>
    <scope>NUCLEOTIDE SEQUENCE [LARGE SCALE GENOMIC DNA]</scope>
    <source>
        <strain>BN</strain>
        <strain evidence="2">Sprague-Dawley</strain>
    </source>
</reference>
<dbReference type="EMBL" id="CH473952">
    <property type="protein sequence ID" value="EDL82315.1"/>
    <property type="molecule type" value="Genomic_DNA"/>
</dbReference>
<accession>A6HW29</accession>
<organism evidence="1 2">
    <name type="scientific">Rattus norvegicus</name>
    <name type="common">Rat</name>
    <dbReference type="NCBI Taxonomy" id="10116"/>
    <lineage>
        <taxon>Eukaryota</taxon>
        <taxon>Metazoa</taxon>
        <taxon>Chordata</taxon>
        <taxon>Craniata</taxon>
        <taxon>Vertebrata</taxon>
        <taxon>Euteleostomi</taxon>
        <taxon>Mammalia</taxon>
        <taxon>Eutheria</taxon>
        <taxon>Euarchontoglires</taxon>
        <taxon>Glires</taxon>
        <taxon>Rodentia</taxon>
        <taxon>Myomorpha</taxon>
        <taxon>Muroidea</taxon>
        <taxon>Muridae</taxon>
        <taxon>Murinae</taxon>
        <taxon>Rattus</taxon>
    </lineage>
</organism>
<evidence type="ECO:0000313" key="1">
    <source>
        <dbReference type="EMBL" id="EDL82315.1"/>
    </source>
</evidence>
<gene>
    <name evidence="1" type="ORF">rCG_29052</name>
</gene>
<protein>
    <submittedName>
        <fullName evidence="1">RCG29052</fullName>
    </submittedName>
</protein>
<name>A6HW29_RAT</name>
<sequence>MVCQHVFIIPHLNTVSHSGALCSLCELRALYCC</sequence>
<dbReference type="Proteomes" id="UP000234681">
    <property type="component" value="Chromosome 2"/>
</dbReference>
<proteinExistence type="predicted"/>
<dbReference type="AlphaFoldDB" id="A6HW29"/>
<evidence type="ECO:0000313" key="2">
    <source>
        <dbReference type="Proteomes" id="UP000234681"/>
    </source>
</evidence>